<sequence length="79" mass="8197">MFEVFLSQTAAPTAHVLHGLYSIALSGTGDAPLSVKILASTSTLASESIAHRHCWRSGLVSVTRGGVKQQTGVAMTSSL</sequence>
<dbReference type="EMBL" id="JARK01001345">
    <property type="protein sequence ID" value="EYC27201.1"/>
    <property type="molecule type" value="Genomic_DNA"/>
</dbReference>
<proteinExistence type="predicted"/>
<evidence type="ECO:0000313" key="2">
    <source>
        <dbReference type="Proteomes" id="UP000024635"/>
    </source>
</evidence>
<protein>
    <submittedName>
        <fullName evidence="1">Uncharacterized protein</fullName>
    </submittedName>
</protein>
<reference evidence="2" key="1">
    <citation type="journal article" date="2015" name="Nat. Genet.">
        <title>The genome and transcriptome of the zoonotic hookworm Ancylostoma ceylanicum identify infection-specific gene families.</title>
        <authorList>
            <person name="Schwarz E.M."/>
            <person name="Hu Y."/>
            <person name="Antoshechkin I."/>
            <person name="Miller M.M."/>
            <person name="Sternberg P.W."/>
            <person name="Aroian R.V."/>
        </authorList>
    </citation>
    <scope>NUCLEOTIDE SEQUENCE</scope>
    <source>
        <strain evidence="2">HY135</strain>
    </source>
</reference>
<gene>
    <name evidence="1" type="primary">Acey_s0009.g572</name>
    <name evidence="1" type="ORF">Y032_0009g572</name>
</gene>
<keyword evidence="2" id="KW-1185">Reference proteome</keyword>
<evidence type="ECO:0000313" key="1">
    <source>
        <dbReference type="EMBL" id="EYC27201.1"/>
    </source>
</evidence>
<comment type="caution">
    <text evidence="1">The sequence shown here is derived from an EMBL/GenBank/DDBJ whole genome shotgun (WGS) entry which is preliminary data.</text>
</comment>
<accession>A0A016VIT8</accession>
<name>A0A016VIT8_9BILA</name>
<dbReference type="AlphaFoldDB" id="A0A016VIT8"/>
<organism evidence="1 2">
    <name type="scientific">Ancylostoma ceylanicum</name>
    <dbReference type="NCBI Taxonomy" id="53326"/>
    <lineage>
        <taxon>Eukaryota</taxon>
        <taxon>Metazoa</taxon>
        <taxon>Ecdysozoa</taxon>
        <taxon>Nematoda</taxon>
        <taxon>Chromadorea</taxon>
        <taxon>Rhabditida</taxon>
        <taxon>Rhabditina</taxon>
        <taxon>Rhabditomorpha</taxon>
        <taxon>Strongyloidea</taxon>
        <taxon>Ancylostomatidae</taxon>
        <taxon>Ancylostomatinae</taxon>
        <taxon>Ancylostoma</taxon>
    </lineage>
</organism>
<dbReference type="Proteomes" id="UP000024635">
    <property type="component" value="Unassembled WGS sequence"/>
</dbReference>